<dbReference type="GO" id="GO:0005737">
    <property type="term" value="C:cytoplasm"/>
    <property type="evidence" value="ECO:0007669"/>
    <property type="project" value="UniProtKB-SubCell"/>
</dbReference>
<dbReference type="PANTHER" id="PTHR43648:SF1">
    <property type="entry name" value="ELECTRON TRANSFER FLAVOPROTEIN BETA SUBUNIT LYSINE METHYLTRANSFERASE"/>
    <property type="match status" value="1"/>
</dbReference>
<keyword evidence="7" id="KW-0689">Ribosomal protein</keyword>
<protein>
    <recommendedName>
        <fullName evidence="6">Ribosomal protein L11 methyltransferase</fullName>
        <shortName evidence="6">L11 Mtase</shortName>
        <ecNumber evidence="6">2.1.1.-</ecNumber>
    </recommendedName>
</protein>
<evidence type="ECO:0000256" key="5">
    <source>
        <dbReference type="ARBA" id="ARBA00022691"/>
    </source>
</evidence>
<comment type="subcellular location">
    <subcellularLocation>
        <location evidence="6">Cytoplasm</location>
    </subcellularLocation>
</comment>
<organism evidence="7 8">
    <name type="scientific">Geobacter argillaceus</name>
    <dbReference type="NCBI Taxonomy" id="345631"/>
    <lineage>
        <taxon>Bacteria</taxon>
        <taxon>Pseudomonadati</taxon>
        <taxon>Thermodesulfobacteriota</taxon>
        <taxon>Desulfuromonadia</taxon>
        <taxon>Geobacterales</taxon>
        <taxon>Geobacteraceae</taxon>
        <taxon>Geobacter</taxon>
    </lineage>
</organism>
<proteinExistence type="inferred from homology"/>
<dbReference type="CDD" id="cd02440">
    <property type="entry name" value="AdoMet_MTases"/>
    <property type="match status" value="1"/>
</dbReference>
<dbReference type="OrthoDB" id="9785995at2"/>
<name>A0A562VP51_9BACT</name>
<evidence type="ECO:0000256" key="1">
    <source>
        <dbReference type="ARBA" id="ARBA00009741"/>
    </source>
</evidence>
<keyword evidence="5 6" id="KW-0949">S-adenosyl-L-methionine</keyword>
<dbReference type="NCBIfam" id="TIGR00406">
    <property type="entry name" value="prmA"/>
    <property type="match status" value="1"/>
</dbReference>
<dbReference type="Pfam" id="PF06325">
    <property type="entry name" value="PrmA"/>
    <property type="match status" value="1"/>
</dbReference>
<evidence type="ECO:0000256" key="6">
    <source>
        <dbReference type="HAMAP-Rule" id="MF_00735"/>
    </source>
</evidence>
<keyword evidence="4 6" id="KW-0808">Transferase</keyword>
<feature type="binding site" evidence="6">
    <location>
        <position position="194"/>
    </location>
    <ligand>
        <name>S-adenosyl-L-methionine</name>
        <dbReference type="ChEBI" id="CHEBI:59789"/>
    </ligand>
</feature>
<dbReference type="SUPFAM" id="SSF53335">
    <property type="entry name" value="S-adenosyl-L-methionine-dependent methyltransferases"/>
    <property type="match status" value="1"/>
</dbReference>
<dbReference type="GO" id="GO:0032259">
    <property type="term" value="P:methylation"/>
    <property type="evidence" value="ECO:0007669"/>
    <property type="project" value="UniProtKB-KW"/>
</dbReference>
<feature type="binding site" evidence="6">
    <location>
        <position position="172"/>
    </location>
    <ligand>
        <name>S-adenosyl-L-methionine</name>
        <dbReference type="ChEBI" id="CHEBI:59789"/>
    </ligand>
</feature>
<gene>
    <name evidence="6" type="primary">prmA</name>
    <name evidence="7" type="ORF">JN12_01688</name>
</gene>
<evidence type="ECO:0000256" key="4">
    <source>
        <dbReference type="ARBA" id="ARBA00022679"/>
    </source>
</evidence>
<keyword evidence="8" id="KW-1185">Reference proteome</keyword>
<feature type="binding site" evidence="6">
    <location>
        <position position="236"/>
    </location>
    <ligand>
        <name>S-adenosyl-L-methionine</name>
        <dbReference type="ChEBI" id="CHEBI:59789"/>
    </ligand>
</feature>
<dbReference type="EMBL" id="VLLN01000008">
    <property type="protein sequence ID" value="TWJ19571.1"/>
    <property type="molecule type" value="Genomic_DNA"/>
</dbReference>
<dbReference type="GO" id="GO:0016279">
    <property type="term" value="F:protein-lysine N-methyltransferase activity"/>
    <property type="evidence" value="ECO:0007669"/>
    <property type="project" value="RHEA"/>
</dbReference>
<comment type="function">
    <text evidence="6">Methylates ribosomal protein L11.</text>
</comment>
<dbReference type="InterPro" id="IPR029063">
    <property type="entry name" value="SAM-dependent_MTases_sf"/>
</dbReference>
<feature type="binding site" evidence="6">
    <location>
        <position position="149"/>
    </location>
    <ligand>
        <name>S-adenosyl-L-methionine</name>
        <dbReference type="ChEBI" id="CHEBI:59789"/>
    </ligand>
</feature>
<dbReference type="HAMAP" id="MF_00735">
    <property type="entry name" value="Methyltr_PrmA"/>
    <property type="match status" value="1"/>
</dbReference>
<accession>A0A562VP51</accession>
<dbReference type="Gene3D" id="3.40.50.150">
    <property type="entry name" value="Vaccinia Virus protein VP39"/>
    <property type="match status" value="1"/>
</dbReference>
<keyword evidence="2 6" id="KW-0963">Cytoplasm</keyword>
<dbReference type="GO" id="GO:0005840">
    <property type="term" value="C:ribosome"/>
    <property type="evidence" value="ECO:0007669"/>
    <property type="project" value="UniProtKB-KW"/>
</dbReference>
<evidence type="ECO:0000313" key="8">
    <source>
        <dbReference type="Proteomes" id="UP000319449"/>
    </source>
</evidence>
<dbReference type="InterPro" id="IPR050078">
    <property type="entry name" value="Ribosomal_L11_MeTrfase_PrmA"/>
</dbReference>
<dbReference type="AlphaFoldDB" id="A0A562VP51"/>
<comment type="catalytic activity">
    <reaction evidence="6">
        <text>L-lysyl-[protein] + 3 S-adenosyl-L-methionine = N(6),N(6),N(6)-trimethyl-L-lysyl-[protein] + 3 S-adenosyl-L-homocysteine + 3 H(+)</text>
        <dbReference type="Rhea" id="RHEA:54192"/>
        <dbReference type="Rhea" id="RHEA-COMP:9752"/>
        <dbReference type="Rhea" id="RHEA-COMP:13826"/>
        <dbReference type="ChEBI" id="CHEBI:15378"/>
        <dbReference type="ChEBI" id="CHEBI:29969"/>
        <dbReference type="ChEBI" id="CHEBI:57856"/>
        <dbReference type="ChEBI" id="CHEBI:59789"/>
        <dbReference type="ChEBI" id="CHEBI:61961"/>
    </reaction>
</comment>
<evidence type="ECO:0000313" key="7">
    <source>
        <dbReference type="EMBL" id="TWJ19571.1"/>
    </source>
</evidence>
<sequence length="301" mass="31782">MTSSTWLEIACRVPASLVDQVADELVALTGSGVCVDNQTLDTFSLDTVAEPPVVTIKAYLPDETSARETVAAIQKLLDDLVPGAHTVAVVTPVHQEDWANSWKEHFKPTRVGERLIVAPTWEPYAAEPGDLVIRLDPGMAFGTGTHATTRLCLQALEQILASCPAANTLDVGCGSGILAISAALLGSGPVIAIDIDPVAAEVTTENARLNGVEERIAASITPLQLVSGRFDIVVANILAEDLARMAGELAAKVAAGGWLVLSGILNEKEYVVTSAFDRLFPAPATVTRDGDWCCLVYRATP</sequence>
<keyword evidence="7" id="KW-0687">Ribonucleoprotein</keyword>
<dbReference type="Proteomes" id="UP000319449">
    <property type="component" value="Unassembled WGS sequence"/>
</dbReference>
<dbReference type="EC" id="2.1.1.-" evidence="6"/>
<keyword evidence="3 6" id="KW-0489">Methyltransferase</keyword>
<dbReference type="PIRSF" id="PIRSF000401">
    <property type="entry name" value="RPL11_MTase"/>
    <property type="match status" value="1"/>
</dbReference>
<evidence type="ECO:0000256" key="3">
    <source>
        <dbReference type="ARBA" id="ARBA00022603"/>
    </source>
</evidence>
<evidence type="ECO:0000256" key="2">
    <source>
        <dbReference type="ARBA" id="ARBA00022490"/>
    </source>
</evidence>
<dbReference type="PANTHER" id="PTHR43648">
    <property type="entry name" value="ELECTRON TRANSFER FLAVOPROTEIN BETA SUBUNIT LYSINE METHYLTRANSFERASE"/>
    <property type="match status" value="1"/>
</dbReference>
<dbReference type="InterPro" id="IPR004498">
    <property type="entry name" value="Ribosomal_PrmA_MeTrfase"/>
</dbReference>
<comment type="caution">
    <text evidence="7">The sequence shown here is derived from an EMBL/GenBank/DDBJ whole genome shotgun (WGS) entry which is preliminary data.</text>
</comment>
<comment type="similarity">
    <text evidence="1 6">Belongs to the methyltransferase superfamily. PrmA family.</text>
</comment>
<reference evidence="7 8" key="1">
    <citation type="submission" date="2019-07" db="EMBL/GenBank/DDBJ databases">
        <title>Genomic Encyclopedia of Archaeal and Bacterial Type Strains, Phase II (KMG-II): from individual species to whole genera.</title>
        <authorList>
            <person name="Goeker M."/>
        </authorList>
    </citation>
    <scope>NUCLEOTIDE SEQUENCE [LARGE SCALE GENOMIC DNA]</scope>
    <source>
        <strain evidence="7 8">ATCC BAA-1139</strain>
    </source>
</reference>
<dbReference type="RefSeq" id="WP_145021141.1">
    <property type="nucleotide sequence ID" value="NZ_VLLN01000008.1"/>
</dbReference>